<keyword evidence="2" id="KW-0812">Transmembrane</keyword>
<evidence type="ECO:0000256" key="2">
    <source>
        <dbReference type="SAM" id="Phobius"/>
    </source>
</evidence>
<dbReference type="GO" id="GO:0016491">
    <property type="term" value="F:oxidoreductase activity"/>
    <property type="evidence" value="ECO:0007669"/>
    <property type="project" value="UniProtKB-KW"/>
</dbReference>
<dbReference type="EC" id="1.-.-.-" evidence="4"/>
<dbReference type="AlphaFoldDB" id="A0A1S7UBC5"/>
<gene>
    <name evidence="4" type="primary">ooxB</name>
    <name evidence="4" type="ORF">AGR7A_pTi0006</name>
</gene>
<proteinExistence type="predicted"/>
<comment type="caution">
    <text evidence="4">The sequence shown here is derived from an EMBL/GenBank/DDBJ whole genome shotgun (WGS) entry which is preliminary data.</text>
</comment>
<dbReference type="InterPro" id="IPR006076">
    <property type="entry name" value="FAD-dep_OxRdtase"/>
</dbReference>
<dbReference type="SUPFAM" id="SSF54373">
    <property type="entry name" value="FAD-linked reductases, C-terminal domain"/>
    <property type="match status" value="1"/>
</dbReference>
<feature type="domain" description="FAD dependent oxidoreductase" evidence="3">
    <location>
        <begin position="8"/>
        <end position="341"/>
    </location>
</feature>
<evidence type="ECO:0000313" key="5">
    <source>
        <dbReference type="Proteomes" id="UP000192140"/>
    </source>
</evidence>
<keyword evidence="5" id="KW-1185">Reference proteome</keyword>
<dbReference type="GO" id="GO:0005737">
    <property type="term" value="C:cytoplasm"/>
    <property type="evidence" value="ECO:0007669"/>
    <property type="project" value="TreeGrafter"/>
</dbReference>
<dbReference type="Gene3D" id="3.30.9.10">
    <property type="entry name" value="D-Amino Acid Oxidase, subunit A, domain 2"/>
    <property type="match status" value="1"/>
</dbReference>
<dbReference type="Proteomes" id="UP000192140">
    <property type="component" value="Unassembled WGS sequence"/>
</dbReference>
<evidence type="ECO:0000313" key="4">
    <source>
        <dbReference type="EMBL" id="CVI64203.1"/>
    </source>
</evidence>
<evidence type="ECO:0000259" key="3">
    <source>
        <dbReference type="Pfam" id="PF01266"/>
    </source>
</evidence>
<feature type="transmembrane region" description="Helical" evidence="2">
    <location>
        <begin position="7"/>
        <end position="26"/>
    </location>
</feature>
<reference evidence="4" key="1">
    <citation type="submission" date="2016-01" db="EMBL/GenBank/DDBJ databases">
        <authorList>
            <person name="Regsiter A."/>
            <person name="william w."/>
        </authorList>
    </citation>
    <scope>NUCLEOTIDE SEQUENCE</scope>
    <source>
        <strain evidence="4">NCPPB 1641</strain>
    </source>
</reference>
<evidence type="ECO:0000256" key="1">
    <source>
        <dbReference type="ARBA" id="ARBA00023002"/>
    </source>
</evidence>
<sequence>MEMKVDADVIVIGGAVVGAALAYGFAKQGQNVIVLDGEDQDMRAARANFGLVWVQGKGSNAPAYHQLSRYSADLWPEFLRELTETIGMQVDYSRPGGMNYCLSDAEYEARDTVIKRTHNYVPQNDTRMVDRRELERMMPAVAFGPEVVGASYCEADGHVNPLQLLAALQRGTIALGGKIIFRNSAESITPGTNGFAVKAALGTYTASRVVVAAGLATPSLTDPLGFKIPLRSERGQLLVTERLQPLLPYPGSGLRQTADGTIMIGATKENDTDRGVSVASATKLALRATRVIPALAEARLVRQWSGFRVMPPDGSPIYAESEDYPGLFAATCHSGVTLAAAHTSVVAPAMLDGRLSTDLSAFSNGRFNVQKCA</sequence>
<keyword evidence="1 4" id="KW-0560">Oxidoreductase</keyword>
<protein>
    <submittedName>
        <fullName evidence="4">Opine oxidase subunit B</fullName>
        <ecNumber evidence="4">1.-.-.-</ecNumber>
    </submittedName>
</protein>
<dbReference type="Pfam" id="PF01266">
    <property type="entry name" value="DAO"/>
    <property type="match status" value="1"/>
</dbReference>
<dbReference type="Gene3D" id="3.50.50.60">
    <property type="entry name" value="FAD/NAD(P)-binding domain"/>
    <property type="match status" value="1"/>
</dbReference>
<dbReference type="SUPFAM" id="SSF51905">
    <property type="entry name" value="FAD/NAD(P)-binding domain"/>
    <property type="match status" value="1"/>
</dbReference>
<keyword evidence="2" id="KW-1133">Transmembrane helix</keyword>
<keyword evidence="2" id="KW-0472">Membrane</keyword>
<dbReference type="PANTHER" id="PTHR13847">
    <property type="entry name" value="SARCOSINE DEHYDROGENASE-RELATED"/>
    <property type="match status" value="1"/>
</dbReference>
<accession>A0A1S7UBC5</accession>
<name>A0A1S7UBC5_9HYPH</name>
<dbReference type="InterPro" id="IPR036188">
    <property type="entry name" value="FAD/NAD-bd_sf"/>
</dbReference>
<organism evidence="4 5">
    <name type="scientific">Agrobacterium deltaense NCPPB 1641</name>
    <dbReference type="NCBI Taxonomy" id="1183425"/>
    <lineage>
        <taxon>Bacteria</taxon>
        <taxon>Pseudomonadati</taxon>
        <taxon>Pseudomonadota</taxon>
        <taxon>Alphaproteobacteria</taxon>
        <taxon>Hyphomicrobiales</taxon>
        <taxon>Rhizobiaceae</taxon>
        <taxon>Rhizobium/Agrobacterium group</taxon>
        <taxon>Agrobacterium</taxon>
    </lineage>
</organism>
<dbReference type="EMBL" id="FCNP01000051">
    <property type="protein sequence ID" value="CVI64203.1"/>
    <property type="molecule type" value="Genomic_DNA"/>
</dbReference>